<dbReference type="Pfam" id="PF24973">
    <property type="entry name" value="EGF_LMN_ATRN"/>
    <property type="match status" value="1"/>
</dbReference>
<protein>
    <submittedName>
        <fullName evidence="11">Netrin-1-like</fullName>
    </submittedName>
</protein>
<reference evidence="11" key="2">
    <citation type="submission" date="2025-08" db="UniProtKB">
        <authorList>
            <consortium name="RefSeq"/>
        </authorList>
    </citation>
    <scope>IDENTIFICATION</scope>
    <source>
        <strain evidence="11">S238N-H82</strain>
        <tissue evidence="11">Testes</tissue>
    </source>
</reference>
<dbReference type="SUPFAM" id="SSF57424">
    <property type="entry name" value="LDL receptor-like module"/>
    <property type="match status" value="1"/>
</dbReference>
<feature type="disulfide bond" evidence="6">
    <location>
        <begin position="60"/>
        <end position="75"/>
    </location>
</feature>
<accession>A0A9J7KRJ8</accession>
<name>A0A9J7KRJ8_BRAFL</name>
<keyword evidence="5 7" id="KW-0424">Laminin EGF-like domain</keyword>
<feature type="disulfide bond" evidence="7">
    <location>
        <begin position="139"/>
        <end position="148"/>
    </location>
</feature>
<dbReference type="InterPro" id="IPR002049">
    <property type="entry name" value="LE_dom"/>
</dbReference>
<dbReference type="GeneID" id="118410887"/>
<feature type="domain" description="Laminin EGF-like" evidence="9">
    <location>
        <begin position="121"/>
        <end position="169"/>
    </location>
</feature>
<keyword evidence="10" id="KW-1185">Reference proteome</keyword>
<evidence type="ECO:0000313" key="11">
    <source>
        <dbReference type="RefSeq" id="XP_035668663.1"/>
    </source>
</evidence>
<evidence type="ECO:0000256" key="1">
    <source>
        <dbReference type="ARBA" id="ARBA00022729"/>
    </source>
</evidence>
<dbReference type="CDD" id="cd00112">
    <property type="entry name" value="LDLa"/>
    <property type="match status" value="1"/>
</dbReference>
<dbReference type="Proteomes" id="UP000001554">
    <property type="component" value="Chromosome 3"/>
</dbReference>
<comment type="caution">
    <text evidence="7">Lacks conserved residue(s) required for the propagation of feature annotation.</text>
</comment>
<evidence type="ECO:0000256" key="3">
    <source>
        <dbReference type="ARBA" id="ARBA00023157"/>
    </source>
</evidence>
<dbReference type="Pfam" id="PF00057">
    <property type="entry name" value="Ldl_recept_a"/>
    <property type="match status" value="1"/>
</dbReference>
<dbReference type="SUPFAM" id="SSF57196">
    <property type="entry name" value="EGF/Laminin"/>
    <property type="match status" value="1"/>
</dbReference>
<dbReference type="SMART" id="SM00180">
    <property type="entry name" value="EGF_Lam"/>
    <property type="match status" value="1"/>
</dbReference>
<dbReference type="Gene3D" id="2.10.25.10">
    <property type="entry name" value="Laminin"/>
    <property type="match status" value="1"/>
</dbReference>
<reference evidence="10" key="1">
    <citation type="journal article" date="2020" name="Nat. Ecol. Evol.">
        <title>Deeply conserved synteny resolves early events in vertebrate evolution.</title>
        <authorList>
            <person name="Simakov O."/>
            <person name="Marletaz F."/>
            <person name="Yue J.X."/>
            <person name="O'Connell B."/>
            <person name="Jenkins J."/>
            <person name="Brandt A."/>
            <person name="Calef R."/>
            <person name="Tung C.H."/>
            <person name="Huang T.K."/>
            <person name="Schmutz J."/>
            <person name="Satoh N."/>
            <person name="Yu J.K."/>
            <person name="Putnam N.H."/>
            <person name="Green R.E."/>
            <person name="Rokhsar D.S."/>
        </authorList>
    </citation>
    <scope>NUCLEOTIDE SEQUENCE [LARGE SCALE GENOMIC DNA]</scope>
    <source>
        <strain evidence="10">S238N-H82</strain>
    </source>
</reference>
<evidence type="ECO:0000313" key="10">
    <source>
        <dbReference type="Proteomes" id="UP000001554"/>
    </source>
</evidence>
<dbReference type="PROSITE" id="PS50068">
    <property type="entry name" value="LDLRA_2"/>
    <property type="match status" value="1"/>
</dbReference>
<evidence type="ECO:0000256" key="2">
    <source>
        <dbReference type="ARBA" id="ARBA00022737"/>
    </source>
</evidence>
<dbReference type="PROSITE" id="PS50027">
    <property type="entry name" value="EGF_LAM_2"/>
    <property type="match status" value="1"/>
</dbReference>
<evidence type="ECO:0000256" key="4">
    <source>
        <dbReference type="ARBA" id="ARBA00023180"/>
    </source>
</evidence>
<dbReference type="OrthoDB" id="10055367at2759"/>
<keyword evidence="3 7" id="KW-1015">Disulfide bond</keyword>
<dbReference type="InterPro" id="IPR056863">
    <property type="entry name" value="LMN_ATRN_NET-like_EGF"/>
</dbReference>
<dbReference type="RefSeq" id="XP_035668663.1">
    <property type="nucleotide sequence ID" value="XM_035812770.1"/>
</dbReference>
<keyword evidence="1 8" id="KW-0732">Signal</keyword>
<dbReference type="OMA" id="NTEGMQC"/>
<dbReference type="KEGG" id="bfo:118410887"/>
<evidence type="ECO:0000256" key="6">
    <source>
        <dbReference type="PROSITE-ProRule" id="PRU00124"/>
    </source>
</evidence>
<organism evidence="10 11">
    <name type="scientific">Branchiostoma floridae</name>
    <name type="common">Florida lancelet</name>
    <name type="synonym">Amphioxus</name>
    <dbReference type="NCBI Taxonomy" id="7739"/>
    <lineage>
        <taxon>Eukaryota</taxon>
        <taxon>Metazoa</taxon>
        <taxon>Chordata</taxon>
        <taxon>Cephalochordata</taxon>
        <taxon>Leptocardii</taxon>
        <taxon>Amphioxiformes</taxon>
        <taxon>Branchiostomatidae</taxon>
        <taxon>Branchiostoma</taxon>
    </lineage>
</organism>
<keyword evidence="2" id="KW-0677">Repeat</keyword>
<dbReference type="InterPro" id="IPR002172">
    <property type="entry name" value="LDrepeatLR_classA_rpt"/>
</dbReference>
<dbReference type="PROSITE" id="PS01209">
    <property type="entry name" value="LDLRA_1"/>
    <property type="match status" value="1"/>
</dbReference>
<sequence length="191" mass="21346">MIVRALFVITTVVAALARSEGSGLNDLQEYEQLEYVTSCYYPVHIPCTNGAGCISGRQRCDGVYNCPDGSDEENCVDYWAMHLRNGLPAPQAVIHPPSKVIRPPSKVMVRKQQPAQQVITCYCNNHATECASQGVCANCQHNTEGMQCQYCQQGYVGLATRGTPLDCQPVQYVQFIPRGHPRRHHNNWMFQ</sequence>
<proteinExistence type="predicted"/>
<keyword evidence="4" id="KW-0325">Glycoprotein</keyword>
<dbReference type="InterPro" id="IPR036055">
    <property type="entry name" value="LDL_receptor-like_sf"/>
</dbReference>
<gene>
    <name evidence="11" type="primary">LOC118410887</name>
</gene>
<feature type="chain" id="PRO_5039953001" evidence="8">
    <location>
        <begin position="22"/>
        <end position="191"/>
    </location>
</feature>
<dbReference type="PROSITE" id="PS01248">
    <property type="entry name" value="EGF_LAM_1"/>
    <property type="match status" value="1"/>
</dbReference>
<dbReference type="AlphaFoldDB" id="A0A9J7KRJ8"/>
<evidence type="ECO:0000256" key="5">
    <source>
        <dbReference type="ARBA" id="ARBA00023292"/>
    </source>
</evidence>
<dbReference type="SMART" id="SM00192">
    <property type="entry name" value="LDLa"/>
    <property type="match status" value="1"/>
</dbReference>
<evidence type="ECO:0000259" key="9">
    <source>
        <dbReference type="PROSITE" id="PS50027"/>
    </source>
</evidence>
<dbReference type="InterPro" id="IPR023415">
    <property type="entry name" value="LDLR_class-A_CS"/>
</dbReference>
<feature type="signal peptide" evidence="8">
    <location>
        <begin position="1"/>
        <end position="21"/>
    </location>
</feature>
<evidence type="ECO:0000256" key="8">
    <source>
        <dbReference type="SAM" id="SignalP"/>
    </source>
</evidence>
<evidence type="ECO:0000256" key="7">
    <source>
        <dbReference type="PROSITE-ProRule" id="PRU00460"/>
    </source>
</evidence>
<dbReference type="Gene3D" id="4.10.400.10">
    <property type="entry name" value="Low-density Lipoprotein Receptor"/>
    <property type="match status" value="1"/>
</dbReference>